<organism evidence="3">
    <name type="scientific">Harpegnathos saltator</name>
    <name type="common">Jerdon's jumping ant</name>
    <dbReference type="NCBI Taxonomy" id="610380"/>
    <lineage>
        <taxon>Eukaryota</taxon>
        <taxon>Metazoa</taxon>
        <taxon>Ecdysozoa</taxon>
        <taxon>Arthropoda</taxon>
        <taxon>Hexapoda</taxon>
        <taxon>Insecta</taxon>
        <taxon>Pterygota</taxon>
        <taxon>Neoptera</taxon>
        <taxon>Endopterygota</taxon>
        <taxon>Hymenoptera</taxon>
        <taxon>Apocrita</taxon>
        <taxon>Aculeata</taxon>
        <taxon>Formicoidea</taxon>
        <taxon>Formicidae</taxon>
        <taxon>Ponerinae</taxon>
        <taxon>Ponerini</taxon>
        <taxon>Harpegnathos</taxon>
    </lineage>
</organism>
<feature type="compositionally biased region" description="Polar residues" evidence="1">
    <location>
        <begin position="32"/>
        <end position="45"/>
    </location>
</feature>
<dbReference type="STRING" id="610380.E2B6J0"/>
<dbReference type="EMBL" id="GL445975">
    <property type="protein sequence ID" value="EFN88682.1"/>
    <property type="molecule type" value="Genomic_DNA"/>
</dbReference>
<evidence type="ECO:0000256" key="1">
    <source>
        <dbReference type="SAM" id="MobiDB-lite"/>
    </source>
</evidence>
<name>E2B6J0_HARSA</name>
<protein>
    <submittedName>
        <fullName evidence="2">Uncharacterized protein</fullName>
    </submittedName>
</protein>
<accession>E2B6J0</accession>
<reference evidence="2 3" key="1">
    <citation type="journal article" date="2010" name="Science">
        <title>Genomic comparison of the ants Camponotus floridanus and Harpegnathos saltator.</title>
        <authorList>
            <person name="Bonasio R."/>
            <person name="Zhang G."/>
            <person name="Ye C."/>
            <person name="Mutti N.S."/>
            <person name="Fang X."/>
            <person name="Qin N."/>
            <person name="Donahue G."/>
            <person name="Yang P."/>
            <person name="Li Q."/>
            <person name="Li C."/>
            <person name="Zhang P."/>
            <person name="Huang Z."/>
            <person name="Berger S.L."/>
            <person name="Reinberg D."/>
            <person name="Wang J."/>
            <person name="Liebig J."/>
        </authorList>
    </citation>
    <scope>NUCLEOTIDE SEQUENCE [LARGE SCALE GENOMIC DNA]</scope>
    <source>
        <strain evidence="2 3">R22 G/1</strain>
    </source>
</reference>
<evidence type="ECO:0000313" key="2">
    <source>
        <dbReference type="EMBL" id="EFN88682.1"/>
    </source>
</evidence>
<sequence>MSSLPGNFVDRIDPFAKRSLKKKSKKSQGSSRYRNSQDVELQQLPQLKGTDEGNANIPGIIAGSTSTDSISTPADVNVTIIADEEIDDVLRSLVPHAERLKKSHFEGALGERGTIMRGGLADDHVGCRQLLFRQHSGR</sequence>
<evidence type="ECO:0000313" key="3">
    <source>
        <dbReference type="Proteomes" id="UP000008237"/>
    </source>
</evidence>
<feature type="region of interest" description="Disordered" evidence="1">
    <location>
        <begin position="19"/>
        <end position="68"/>
    </location>
</feature>
<proteinExistence type="predicted"/>
<dbReference type="InParanoid" id="E2B6J0"/>
<gene>
    <name evidence="2" type="ORF">EAI_12534</name>
</gene>
<keyword evidence="3" id="KW-1185">Reference proteome</keyword>
<dbReference type="AlphaFoldDB" id="E2B6J0"/>
<dbReference type="Proteomes" id="UP000008237">
    <property type="component" value="Unassembled WGS sequence"/>
</dbReference>